<evidence type="ECO:0000256" key="1">
    <source>
        <dbReference type="ARBA" id="ARBA00005964"/>
    </source>
</evidence>
<feature type="domain" description="Carboxylesterase type B" evidence="6">
    <location>
        <begin position="24"/>
        <end position="539"/>
    </location>
</feature>
<dbReference type="InterPro" id="IPR002018">
    <property type="entry name" value="CarbesteraseB"/>
</dbReference>
<dbReference type="PANTHER" id="PTHR11559">
    <property type="entry name" value="CARBOXYLESTERASE"/>
    <property type="match status" value="1"/>
</dbReference>
<dbReference type="InterPro" id="IPR029058">
    <property type="entry name" value="AB_hydrolase_fold"/>
</dbReference>
<dbReference type="Pfam" id="PF00135">
    <property type="entry name" value="COesterase"/>
    <property type="match status" value="1"/>
</dbReference>
<evidence type="ECO:0000256" key="3">
    <source>
        <dbReference type="ARBA" id="ARBA00022801"/>
    </source>
</evidence>
<evidence type="ECO:0000313" key="7">
    <source>
        <dbReference type="EMBL" id="KAK3874247.1"/>
    </source>
</evidence>
<keyword evidence="3 5" id="KW-0378">Hydrolase</keyword>
<comment type="caution">
    <text evidence="7">The sequence shown here is derived from an EMBL/GenBank/DDBJ whole genome shotgun (WGS) entry which is preliminary data.</text>
</comment>
<dbReference type="EC" id="3.1.1.-" evidence="5"/>
<feature type="signal peptide" evidence="5">
    <location>
        <begin position="1"/>
        <end position="17"/>
    </location>
</feature>
<keyword evidence="5" id="KW-0732">Signal</keyword>
<dbReference type="GO" id="GO:0052689">
    <property type="term" value="F:carboxylic ester hydrolase activity"/>
    <property type="evidence" value="ECO:0007669"/>
    <property type="project" value="UniProtKB-KW"/>
</dbReference>
<gene>
    <name evidence="7" type="ORF">Pcinc_020800</name>
</gene>
<dbReference type="Gene3D" id="3.40.50.1820">
    <property type="entry name" value="alpha/beta hydrolase"/>
    <property type="match status" value="1"/>
</dbReference>
<dbReference type="Proteomes" id="UP001286313">
    <property type="component" value="Unassembled WGS sequence"/>
</dbReference>
<keyword evidence="2" id="KW-0719">Serine esterase</keyword>
<evidence type="ECO:0000259" key="6">
    <source>
        <dbReference type="Pfam" id="PF00135"/>
    </source>
</evidence>
<evidence type="ECO:0000256" key="4">
    <source>
        <dbReference type="ARBA" id="ARBA00023180"/>
    </source>
</evidence>
<name>A0AAE1FJJ4_PETCI</name>
<comment type="similarity">
    <text evidence="1 5">Belongs to the type-B carboxylesterase/lipase family.</text>
</comment>
<dbReference type="PROSITE" id="PS00941">
    <property type="entry name" value="CARBOXYLESTERASE_B_2"/>
    <property type="match status" value="1"/>
</dbReference>
<feature type="chain" id="PRO_5041779918" description="Carboxylic ester hydrolase" evidence="5">
    <location>
        <begin position="18"/>
        <end position="565"/>
    </location>
</feature>
<accession>A0AAE1FJJ4</accession>
<dbReference type="PROSITE" id="PS00122">
    <property type="entry name" value="CARBOXYLESTERASE_B_1"/>
    <property type="match status" value="1"/>
</dbReference>
<keyword evidence="8" id="KW-1185">Reference proteome</keyword>
<dbReference type="InterPro" id="IPR019826">
    <property type="entry name" value="Carboxylesterase_B_AS"/>
</dbReference>
<dbReference type="InterPro" id="IPR050309">
    <property type="entry name" value="Type-B_Carboxylest/Lipase"/>
</dbReference>
<keyword evidence="4" id="KW-0325">Glycoprotein</keyword>
<dbReference type="InterPro" id="IPR019819">
    <property type="entry name" value="Carboxylesterase_B_CS"/>
</dbReference>
<evidence type="ECO:0000256" key="2">
    <source>
        <dbReference type="ARBA" id="ARBA00022487"/>
    </source>
</evidence>
<protein>
    <recommendedName>
        <fullName evidence="5">Carboxylic ester hydrolase</fullName>
        <ecNumber evidence="5">3.1.1.-</ecNumber>
    </recommendedName>
</protein>
<organism evidence="7 8">
    <name type="scientific">Petrolisthes cinctipes</name>
    <name type="common">Flat porcelain crab</name>
    <dbReference type="NCBI Taxonomy" id="88211"/>
    <lineage>
        <taxon>Eukaryota</taxon>
        <taxon>Metazoa</taxon>
        <taxon>Ecdysozoa</taxon>
        <taxon>Arthropoda</taxon>
        <taxon>Crustacea</taxon>
        <taxon>Multicrustacea</taxon>
        <taxon>Malacostraca</taxon>
        <taxon>Eumalacostraca</taxon>
        <taxon>Eucarida</taxon>
        <taxon>Decapoda</taxon>
        <taxon>Pleocyemata</taxon>
        <taxon>Anomura</taxon>
        <taxon>Galatheoidea</taxon>
        <taxon>Porcellanidae</taxon>
        <taxon>Petrolisthes</taxon>
    </lineage>
</organism>
<proteinExistence type="inferred from homology"/>
<dbReference type="AlphaFoldDB" id="A0AAE1FJJ4"/>
<dbReference type="EMBL" id="JAWQEG010002119">
    <property type="protein sequence ID" value="KAK3874247.1"/>
    <property type="molecule type" value="Genomic_DNA"/>
</dbReference>
<dbReference type="SUPFAM" id="SSF53474">
    <property type="entry name" value="alpha/beta-Hydrolases"/>
    <property type="match status" value="1"/>
</dbReference>
<evidence type="ECO:0000313" key="8">
    <source>
        <dbReference type="Proteomes" id="UP001286313"/>
    </source>
</evidence>
<evidence type="ECO:0000256" key="5">
    <source>
        <dbReference type="RuleBase" id="RU361235"/>
    </source>
</evidence>
<reference evidence="7" key="1">
    <citation type="submission" date="2023-10" db="EMBL/GenBank/DDBJ databases">
        <title>Genome assemblies of two species of porcelain crab, Petrolisthes cinctipes and Petrolisthes manimaculis (Anomura: Porcellanidae).</title>
        <authorList>
            <person name="Angst P."/>
        </authorList>
    </citation>
    <scope>NUCLEOTIDE SEQUENCE</scope>
    <source>
        <strain evidence="7">PB745_01</strain>
        <tissue evidence="7">Gill</tissue>
    </source>
</reference>
<sequence length="565" mass="62559">MRTTVAMVMVMVMVVNCEDGATTSSVVRTEGGWVSGVLEQTVSGRSIHSYRSIPFAQPPVGPLRFKPPQGGIGWDGILNTTTDPPMCLQPDLHLQLRKIHGSEDCLYLNVYTPADKSNDKLPVMVFIHGGAFFCGASSMYTPYTLLDRDVILVTLQYRLGILGFLSTEDEVLPGNLGLLDQTEGLRWVQRNIQQFGGDADRVTIFGESAGGASVHYHILSPLTKGLFSGAIMQSGSTLDPCHRGGSFRQVAELVGHELGCHDLDNSPSLLTCLQKAPAQHLAATIFEFFMFGLHPVLVGPRVDGVFLPEDPALLIKEGRHHHTPLMSGVTSHEGAMTTANLYSRPDEMIPLLTDTPEIQLASLELREGDLEPTDIATRVFRQYMGGPHFDLEHAEAVTQLYGDRMFVVGEAEVSQRYSQRALTFTYHFTHRGQHSLTDLFSLGGPPLPFKWVCHGDELLYLFSGGPLFDNLKLSTPDDLRMRQIMVSLWVNFATTRNPTPDDSLGFTWTPYTLADPQHLTLTPNPTMTPDNNQKVLEFWRSLPLKDNLVLDPAKVVYQANTKEEL</sequence>